<evidence type="ECO:0008006" key="5">
    <source>
        <dbReference type="Google" id="ProtNLM"/>
    </source>
</evidence>
<name>A0ABS0HM86_9HYPH</name>
<dbReference type="InterPro" id="IPR011049">
    <property type="entry name" value="Serralysin-like_metalloprot_C"/>
</dbReference>
<evidence type="ECO:0000313" key="4">
    <source>
        <dbReference type="Proteomes" id="UP000611708"/>
    </source>
</evidence>
<dbReference type="PANTHER" id="PTHR38340:SF1">
    <property type="entry name" value="S-LAYER PROTEIN"/>
    <property type="match status" value="1"/>
</dbReference>
<dbReference type="EMBL" id="JADQDN010000001">
    <property type="protein sequence ID" value="MBF9194598.1"/>
    <property type="molecule type" value="Genomic_DNA"/>
</dbReference>
<dbReference type="Gene3D" id="3.40.390.10">
    <property type="entry name" value="Collagenase (Catalytic Domain)"/>
    <property type="match status" value="1"/>
</dbReference>
<reference evidence="3 4" key="1">
    <citation type="submission" date="2020-11" db="EMBL/GenBank/DDBJ databases">
        <authorList>
            <person name="Kim M.K."/>
        </authorList>
    </citation>
    <scope>NUCLEOTIDE SEQUENCE [LARGE SCALE GENOMIC DNA]</scope>
    <source>
        <strain evidence="3 4">BT290</strain>
    </source>
</reference>
<keyword evidence="2" id="KW-0964">Secreted</keyword>
<dbReference type="PANTHER" id="PTHR38340">
    <property type="entry name" value="S-LAYER PROTEIN"/>
    <property type="match status" value="1"/>
</dbReference>
<accession>A0ABS0HM86</accession>
<dbReference type="SUPFAM" id="SSF51120">
    <property type="entry name" value="beta-Roll"/>
    <property type="match status" value="2"/>
</dbReference>
<evidence type="ECO:0000256" key="2">
    <source>
        <dbReference type="ARBA" id="ARBA00022525"/>
    </source>
</evidence>
<proteinExistence type="predicted"/>
<dbReference type="Proteomes" id="UP000611708">
    <property type="component" value="Unassembled WGS sequence"/>
</dbReference>
<protein>
    <recommendedName>
        <fullName evidence="5">Peptidase M10 serralysin C-terminal domain-containing protein</fullName>
    </recommendedName>
</protein>
<dbReference type="InterPro" id="IPR001343">
    <property type="entry name" value="Hemolysn_Ca-bd"/>
</dbReference>
<dbReference type="InterPro" id="IPR019026">
    <property type="entry name" value="Peptidase_M64_IgA"/>
</dbReference>
<sequence>MPSLRQLQTTGSSSNRIDMVFMGDGYTAPEIGTTYTSQVQGFLQYMFSGSLLSEPFGRYQNFFNIHSIEVISNESGADDQANGIYRDTALDAHYNGRELSVDLYKADQIEEGVLPYGVTSEMRYILVNSAVYGGAGYDSGIYSAGNVHAHEIALHEIGHAFANLGDEYDYGISGPYTGNEPSYVNVTADPTGAKWARWLGYDQPGIGVIGAYEGAYYRADGAYRPSLNSKMKNLGQPFDAVSREQFIRKFYEFVDPLDGYMDPWSTKHNLTDFYVDTIDPAVIKVDWTVDGKTVVNAGETFRVDQDYYGFGTHTVTARAYDPTDWVRGDRSALEQSVSWTVVNDHLLTGGSAADRLVGNGLPNELQGRAGSDTLDGGAGADVLIGGSGNDTYYIDELDTLVEAAGGGSDTAYASVSYALGDSEVETLVALGSTAISLTGTQSANRLHGNSGKNTLKGQAGHDTIHGGGGNDTLWGEHGRDVFVFNSKLGTHTSDRKVNFDRLTDFKVDDDTIWLDNAVFRKLGKGSEAKPVKLSHELLSVSGDAKERDDHIIYNRKTGVLSYDADGSGRGRMVEFAQLAKNLKLTSSDFFIV</sequence>
<keyword evidence="4" id="KW-1185">Reference proteome</keyword>
<dbReference type="InterPro" id="IPR024079">
    <property type="entry name" value="MetalloPept_cat_dom_sf"/>
</dbReference>
<evidence type="ECO:0000256" key="1">
    <source>
        <dbReference type="ARBA" id="ARBA00004613"/>
    </source>
</evidence>
<comment type="caution">
    <text evidence="3">The sequence shown here is derived from an EMBL/GenBank/DDBJ whole genome shotgun (WGS) entry which is preliminary data.</text>
</comment>
<dbReference type="Gene3D" id="2.150.10.10">
    <property type="entry name" value="Serralysin-like metalloprotease, C-terminal"/>
    <property type="match status" value="2"/>
</dbReference>
<dbReference type="PRINTS" id="PR00313">
    <property type="entry name" value="CABNDNGRPT"/>
</dbReference>
<organism evidence="3 4">
    <name type="scientific">Microvirga terrestris</name>
    <dbReference type="NCBI Taxonomy" id="2791024"/>
    <lineage>
        <taxon>Bacteria</taxon>
        <taxon>Pseudomonadati</taxon>
        <taxon>Pseudomonadota</taxon>
        <taxon>Alphaproteobacteria</taxon>
        <taxon>Hyphomicrobiales</taxon>
        <taxon>Methylobacteriaceae</taxon>
        <taxon>Microvirga</taxon>
    </lineage>
</organism>
<dbReference type="Pfam" id="PF00353">
    <property type="entry name" value="HemolysinCabind"/>
    <property type="match status" value="2"/>
</dbReference>
<gene>
    <name evidence="3" type="ORF">I2H36_00980</name>
</gene>
<evidence type="ECO:0000313" key="3">
    <source>
        <dbReference type="EMBL" id="MBF9194598.1"/>
    </source>
</evidence>
<comment type="subcellular location">
    <subcellularLocation>
        <location evidence="1">Secreted</location>
    </subcellularLocation>
</comment>
<dbReference type="Pfam" id="PF09471">
    <property type="entry name" value="Peptidase_M64"/>
    <property type="match status" value="1"/>
</dbReference>
<dbReference type="RefSeq" id="WP_196262026.1">
    <property type="nucleotide sequence ID" value="NZ_JADQDN010000001.1"/>
</dbReference>
<dbReference type="InterPro" id="IPR050557">
    <property type="entry name" value="RTX_toxin/Mannuronan_C5-epim"/>
</dbReference>